<dbReference type="Pfam" id="PF13906">
    <property type="entry name" value="AA_permease_C"/>
    <property type="match status" value="1"/>
</dbReference>
<feature type="transmembrane region" description="Helical" evidence="2">
    <location>
        <begin position="82"/>
        <end position="101"/>
    </location>
</feature>
<evidence type="ECO:0000313" key="4">
    <source>
        <dbReference type="EMBL" id="KAK7026748.1"/>
    </source>
</evidence>
<dbReference type="GO" id="GO:0005886">
    <property type="term" value="C:plasma membrane"/>
    <property type="evidence" value="ECO:0007669"/>
    <property type="project" value="TreeGrafter"/>
</dbReference>
<dbReference type="PANTHER" id="PTHR43243:SF17">
    <property type="entry name" value="CATIONIC AMINO ACID TRANSPORTER-RELATED"/>
    <property type="match status" value="1"/>
</dbReference>
<name>A0AAN8WBM8_HALRR</name>
<evidence type="ECO:0000256" key="1">
    <source>
        <dbReference type="SAM" id="MobiDB-lite"/>
    </source>
</evidence>
<organism evidence="4 5">
    <name type="scientific">Halocaridina rubra</name>
    <name type="common">Hawaiian red shrimp</name>
    <dbReference type="NCBI Taxonomy" id="373956"/>
    <lineage>
        <taxon>Eukaryota</taxon>
        <taxon>Metazoa</taxon>
        <taxon>Ecdysozoa</taxon>
        <taxon>Arthropoda</taxon>
        <taxon>Crustacea</taxon>
        <taxon>Multicrustacea</taxon>
        <taxon>Malacostraca</taxon>
        <taxon>Eumalacostraca</taxon>
        <taxon>Eucarida</taxon>
        <taxon>Decapoda</taxon>
        <taxon>Pleocyemata</taxon>
        <taxon>Caridea</taxon>
        <taxon>Atyoidea</taxon>
        <taxon>Atyidae</taxon>
        <taxon>Halocaridina</taxon>
    </lineage>
</organism>
<comment type="caution">
    <text evidence="4">The sequence shown here is derived from an EMBL/GenBank/DDBJ whole genome shotgun (WGS) entry which is preliminary data.</text>
</comment>
<evidence type="ECO:0000313" key="5">
    <source>
        <dbReference type="Proteomes" id="UP001381693"/>
    </source>
</evidence>
<feature type="transmembrane region" description="Helical" evidence="2">
    <location>
        <begin position="171"/>
        <end position="189"/>
    </location>
</feature>
<feature type="transmembrane region" description="Helical" evidence="2">
    <location>
        <begin position="113"/>
        <end position="132"/>
    </location>
</feature>
<protein>
    <recommendedName>
        <fullName evidence="3">Cationic amino acid transporter C-terminal domain-containing protein</fullName>
    </recommendedName>
</protein>
<dbReference type="PANTHER" id="PTHR43243">
    <property type="entry name" value="INNER MEMBRANE TRANSPORTER YGJI-RELATED"/>
    <property type="match status" value="1"/>
</dbReference>
<feature type="region of interest" description="Disordered" evidence="1">
    <location>
        <begin position="255"/>
        <end position="280"/>
    </location>
</feature>
<gene>
    <name evidence="4" type="ORF">SK128_003064</name>
</gene>
<evidence type="ECO:0000259" key="3">
    <source>
        <dbReference type="Pfam" id="PF13906"/>
    </source>
</evidence>
<reference evidence="4 5" key="1">
    <citation type="submission" date="2023-11" db="EMBL/GenBank/DDBJ databases">
        <title>Halocaridina rubra genome assembly.</title>
        <authorList>
            <person name="Smith C."/>
        </authorList>
    </citation>
    <scope>NUCLEOTIDE SEQUENCE [LARGE SCALE GENOMIC DNA]</scope>
    <source>
        <strain evidence="4">EP-1</strain>
        <tissue evidence="4">Whole</tissue>
    </source>
</reference>
<dbReference type="GO" id="GO:0015171">
    <property type="term" value="F:amino acid transmembrane transporter activity"/>
    <property type="evidence" value="ECO:0007669"/>
    <property type="project" value="TreeGrafter"/>
</dbReference>
<keyword evidence="2" id="KW-0472">Membrane</keyword>
<keyword evidence="2" id="KW-1133">Transmembrane helix</keyword>
<dbReference type="Proteomes" id="UP001381693">
    <property type="component" value="Unassembled WGS sequence"/>
</dbReference>
<dbReference type="EMBL" id="JAXCGZ010022701">
    <property type="protein sequence ID" value="KAK7026748.1"/>
    <property type="molecule type" value="Genomic_DNA"/>
</dbReference>
<feature type="domain" description="Cationic amino acid transporter C-terminal" evidence="3">
    <location>
        <begin position="144"/>
        <end position="194"/>
    </location>
</feature>
<feature type="region of interest" description="Disordered" evidence="1">
    <location>
        <begin position="1"/>
        <end position="27"/>
    </location>
</feature>
<accession>A0AAN8WBM8</accession>
<dbReference type="AlphaFoldDB" id="A0AAN8WBM8"/>
<keyword evidence="5" id="KW-1185">Reference proteome</keyword>
<dbReference type="InterPro" id="IPR029485">
    <property type="entry name" value="CAT_C"/>
</dbReference>
<proteinExistence type="predicted"/>
<sequence length="280" mass="31171">MRSSPDSDDTANTEEGSAESSRREDDYMVSDKCENKYYGAVPTSAGQAKWYDRYVETVQRIFPSLFPWVEEGPCTEDTGRKVMKLVGLLYLNILIFDTLLASELSELEGHSPLVSFFCILFFLIIILILLLISRKPQNRRSLPFLAPGLPWVPAIAIIINVYLIFKLNILTLVRFVLWMTIGFIIYFYYGIKKSTVGTGDDGDIELHITSDPSTQPTTNTVSPPTAHNLSPSSAAVINTNVAPATTELYTAPVANNLSTHPPRDANNQVYVSANPNNPFR</sequence>
<feature type="transmembrane region" description="Helical" evidence="2">
    <location>
        <begin position="144"/>
        <end position="165"/>
    </location>
</feature>
<feature type="compositionally biased region" description="Acidic residues" evidence="1">
    <location>
        <begin position="1"/>
        <end position="12"/>
    </location>
</feature>
<keyword evidence="2" id="KW-0812">Transmembrane</keyword>
<evidence type="ECO:0000256" key="2">
    <source>
        <dbReference type="SAM" id="Phobius"/>
    </source>
</evidence>
<dbReference type="Gene3D" id="1.20.1740.10">
    <property type="entry name" value="Amino acid/polyamine transporter I"/>
    <property type="match status" value="1"/>
</dbReference>